<evidence type="ECO:0000256" key="1">
    <source>
        <dbReference type="SAM" id="MobiDB-lite"/>
    </source>
</evidence>
<keyword evidence="3" id="KW-1185">Reference proteome</keyword>
<dbReference type="Gene3D" id="3.10.450.40">
    <property type="match status" value="1"/>
</dbReference>
<accession>A0A089LHS3</accession>
<proteinExistence type="predicted"/>
<evidence type="ECO:0000313" key="3">
    <source>
        <dbReference type="Proteomes" id="UP000029518"/>
    </source>
</evidence>
<reference evidence="2" key="1">
    <citation type="submission" date="2014-08" db="EMBL/GenBank/DDBJ databases">
        <title>Comparative genomics of the Paenibacillus odorifer group.</title>
        <authorList>
            <person name="den Bakker H.C."/>
            <person name="Tsai Y.-C.Y.-C."/>
            <person name="Martin N."/>
            <person name="Korlach J."/>
            <person name="Wiedmann M."/>
        </authorList>
    </citation>
    <scope>NUCLEOTIDE SEQUENCE [LARGE SCALE GENOMIC DNA]</scope>
    <source>
        <strain evidence="2">DSM 13188</strain>
    </source>
</reference>
<dbReference type="Pfam" id="PF10934">
    <property type="entry name" value="Sheath_initiator"/>
    <property type="match status" value="1"/>
</dbReference>
<feature type="region of interest" description="Disordered" evidence="1">
    <location>
        <begin position="1"/>
        <end position="23"/>
    </location>
</feature>
<protein>
    <recommendedName>
        <fullName evidence="4">Phage portal protein</fullName>
    </recommendedName>
</protein>
<evidence type="ECO:0008006" key="4">
    <source>
        <dbReference type="Google" id="ProtNLM"/>
    </source>
</evidence>
<dbReference type="OrthoDB" id="89089at2"/>
<organism evidence="2 3">
    <name type="scientific">Paenibacillus borealis</name>
    <dbReference type="NCBI Taxonomy" id="160799"/>
    <lineage>
        <taxon>Bacteria</taxon>
        <taxon>Bacillati</taxon>
        <taxon>Bacillota</taxon>
        <taxon>Bacilli</taxon>
        <taxon>Bacillales</taxon>
        <taxon>Paenibacillaceae</taxon>
        <taxon>Paenibacillus</taxon>
    </lineage>
</organism>
<dbReference type="AlphaFoldDB" id="A0A089LHS3"/>
<gene>
    <name evidence="2" type="ORF">PBOR_32355</name>
</gene>
<dbReference type="Proteomes" id="UP000029518">
    <property type="component" value="Chromosome"/>
</dbReference>
<evidence type="ECO:0000313" key="2">
    <source>
        <dbReference type="EMBL" id="AIQ61081.1"/>
    </source>
</evidence>
<dbReference type="InterPro" id="IPR020288">
    <property type="entry name" value="Sheath_initiator"/>
</dbReference>
<name>A0A089LHS3_PAEBO</name>
<dbReference type="KEGG" id="pbd:PBOR_32355"/>
<dbReference type="HOGENOM" id="CLU_141574_0_0_9"/>
<dbReference type="EMBL" id="CP009285">
    <property type="protein sequence ID" value="AIQ61081.1"/>
    <property type="molecule type" value="Genomic_DNA"/>
</dbReference>
<dbReference type="SUPFAM" id="SSF160719">
    <property type="entry name" value="gpW/gp25-like"/>
    <property type="match status" value="1"/>
</dbReference>
<sequence length="142" mass="15689">MIPAIGRSGPVTAALEGSTAASGTSPSLTYRMDFEHKRIAGRIDGLEAVKQAAVKVLQTARFEHLIYSPNYGTEWSLVLGQDRLLARPELRRIVSEALLQDERIQQLEDVDILFNGDTVSFSCTAVTYYGNFELRKEEIAGV</sequence>
<dbReference type="RefSeq" id="WP_042217833.1">
    <property type="nucleotide sequence ID" value="NZ_CP009285.1"/>
</dbReference>